<dbReference type="SUPFAM" id="SSF63380">
    <property type="entry name" value="Riboflavin synthase domain-like"/>
    <property type="match status" value="1"/>
</dbReference>
<dbReference type="InterPro" id="IPR017938">
    <property type="entry name" value="Riboflavin_synthase-like_b-brl"/>
</dbReference>
<accession>A0A2I1PBT3</accession>
<dbReference type="InterPro" id="IPR039261">
    <property type="entry name" value="FNR_nucleotide-bd"/>
</dbReference>
<proteinExistence type="predicted"/>
<keyword evidence="3" id="KW-1185">Reference proteome</keyword>
<sequence>MHRGWQGAVLKVYGAKDFRVRVLESTQVTPTFVRLRLEGAELLRAVEWHPTMWVRLWFTDDRGKPHQRAYTVIDPQADGTFSIEVHVHDGVAARTLAGAAPGLELEATVQGTGFRAPDGEVEHLHLVGDAASIPAIRTVLDALPTTPATVWLEVQDASEQRIHVTSRVDVEVHRLERGTGRHLPDAVTSAVAARREAGHDPADDWFWLAPEAATCRELGKHLRKEVGVPKERVTALAYWRAA</sequence>
<gene>
    <name evidence="2" type="ORF">CYJ76_04365</name>
</gene>
<evidence type="ECO:0000313" key="3">
    <source>
        <dbReference type="Proteomes" id="UP000234206"/>
    </source>
</evidence>
<dbReference type="Gene3D" id="2.40.30.10">
    <property type="entry name" value="Translation factors"/>
    <property type="match status" value="1"/>
</dbReference>
<name>A0A2I1PBT3_9MICO</name>
<dbReference type="AlphaFoldDB" id="A0A2I1PBT3"/>
<dbReference type="OrthoDB" id="9814826at2"/>
<comment type="caution">
    <text evidence="2">The sequence shown here is derived from an EMBL/GenBank/DDBJ whole genome shotgun (WGS) entry which is preliminary data.</text>
</comment>
<organism evidence="2 3">
    <name type="scientific">Kytococcus schroeteri</name>
    <dbReference type="NCBI Taxonomy" id="138300"/>
    <lineage>
        <taxon>Bacteria</taxon>
        <taxon>Bacillati</taxon>
        <taxon>Actinomycetota</taxon>
        <taxon>Actinomycetes</taxon>
        <taxon>Micrococcales</taxon>
        <taxon>Kytococcaceae</taxon>
        <taxon>Kytococcus</taxon>
    </lineage>
</organism>
<dbReference type="InterPro" id="IPR017927">
    <property type="entry name" value="FAD-bd_FR_type"/>
</dbReference>
<protein>
    <submittedName>
        <fullName evidence="2">Siderophore-interacting protein</fullName>
    </submittedName>
</protein>
<dbReference type="PANTHER" id="PTHR30157:SF0">
    <property type="entry name" value="NADPH-DEPENDENT FERRIC-CHELATE REDUCTASE"/>
    <property type="match status" value="1"/>
</dbReference>
<dbReference type="RefSeq" id="WP_070704529.1">
    <property type="nucleotide sequence ID" value="NZ_JBHLVH010000018.1"/>
</dbReference>
<evidence type="ECO:0000259" key="1">
    <source>
        <dbReference type="PROSITE" id="PS51384"/>
    </source>
</evidence>
<dbReference type="PROSITE" id="PS51384">
    <property type="entry name" value="FAD_FR"/>
    <property type="match status" value="1"/>
</dbReference>
<dbReference type="InterPro" id="IPR039374">
    <property type="entry name" value="SIP_fam"/>
</dbReference>
<evidence type="ECO:0000313" key="2">
    <source>
        <dbReference type="EMBL" id="PKZ42086.1"/>
    </source>
</evidence>
<reference evidence="2 3" key="1">
    <citation type="submission" date="2017-12" db="EMBL/GenBank/DDBJ databases">
        <title>Phylogenetic diversity of female urinary microbiome.</title>
        <authorList>
            <person name="Thomas-White K."/>
            <person name="Wolfe A.J."/>
        </authorList>
    </citation>
    <scope>NUCLEOTIDE SEQUENCE [LARGE SCALE GENOMIC DNA]</scope>
    <source>
        <strain evidence="2 3">UMB1298</strain>
    </source>
</reference>
<dbReference type="PANTHER" id="PTHR30157">
    <property type="entry name" value="FERRIC REDUCTASE, NADPH-DEPENDENT"/>
    <property type="match status" value="1"/>
</dbReference>
<dbReference type="Pfam" id="PF04954">
    <property type="entry name" value="SIP"/>
    <property type="match status" value="1"/>
</dbReference>
<feature type="domain" description="FAD-binding FR-type" evidence="1">
    <location>
        <begin position="15"/>
        <end position="117"/>
    </location>
</feature>
<dbReference type="Gene3D" id="3.40.50.80">
    <property type="entry name" value="Nucleotide-binding domain of ferredoxin-NADP reductase (FNR) module"/>
    <property type="match status" value="1"/>
</dbReference>
<dbReference type="GO" id="GO:0016491">
    <property type="term" value="F:oxidoreductase activity"/>
    <property type="evidence" value="ECO:0007669"/>
    <property type="project" value="InterPro"/>
</dbReference>
<dbReference type="CDD" id="cd06193">
    <property type="entry name" value="siderophore_interacting"/>
    <property type="match status" value="1"/>
</dbReference>
<dbReference type="InterPro" id="IPR007037">
    <property type="entry name" value="SIP_rossman_dom"/>
</dbReference>
<dbReference type="EMBL" id="PKIZ01000006">
    <property type="protein sequence ID" value="PKZ42086.1"/>
    <property type="molecule type" value="Genomic_DNA"/>
</dbReference>
<dbReference type="Proteomes" id="UP000234206">
    <property type="component" value="Unassembled WGS sequence"/>
</dbReference>